<reference evidence="2" key="1">
    <citation type="submission" date="2023-03" db="EMBL/GenBank/DDBJ databases">
        <title>Massive genome expansion in bonnet fungi (Mycena s.s.) driven by repeated elements and novel gene families across ecological guilds.</title>
        <authorList>
            <consortium name="Lawrence Berkeley National Laboratory"/>
            <person name="Harder C.B."/>
            <person name="Miyauchi S."/>
            <person name="Viragh M."/>
            <person name="Kuo A."/>
            <person name="Thoen E."/>
            <person name="Andreopoulos B."/>
            <person name="Lu D."/>
            <person name="Skrede I."/>
            <person name="Drula E."/>
            <person name="Henrissat B."/>
            <person name="Morin E."/>
            <person name="Kohler A."/>
            <person name="Barry K."/>
            <person name="LaButti K."/>
            <person name="Morin E."/>
            <person name="Salamov A."/>
            <person name="Lipzen A."/>
            <person name="Mereny Z."/>
            <person name="Hegedus B."/>
            <person name="Baldrian P."/>
            <person name="Stursova M."/>
            <person name="Weitz H."/>
            <person name="Taylor A."/>
            <person name="Grigoriev I.V."/>
            <person name="Nagy L.G."/>
            <person name="Martin F."/>
            <person name="Kauserud H."/>
        </authorList>
    </citation>
    <scope>NUCLEOTIDE SEQUENCE</scope>
    <source>
        <strain evidence="2">CBHHK188m</strain>
    </source>
</reference>
<gene>
    <name evidence="2" type="ORF">DFH07DRAFT_807717</name>
</gene>
<evidence type="ECO:0000313" key="3">
    <source>
        <dbReference type="Proteomes" id="UP001215280"/>
    </source>
</evidence>
<organism evidence="2 3">
    <name type="scientific">Mycena maculata</name>
    <dbReference type="NCBI Taxonomy" id="230809"/>
    <lineage>
        <taxon>Eukaryota</taxon>
        <taxon>Fungi</taxon>
        <taxon>Dikarya</taxon>
        <taxon>Basidiomycota</taxon>
        <taxon>Agaricomycotina</taxon>
        <taxon>Agaricomycetes</taxon>
        <taxon>Agaricomycetidae</taxon>
        <taxon>Agaricales</taxon>
        <taxon>Marasmiineae</taxon>
        <taxon>Mycenaceae</taxon>
        <taxon>Mycena</taxon>
    </lineage>
</organism>
<feature type="compositionally biased region" description="Polar residues" evidence="1">
    <location>
        <begin position="253"/>
        <end position="269"/>
    </location>
</feature>
<dbReference type="Proteomes" id="UP001215280">
    <property type="component" value="Unassembled WGS sequence"/>
</dbReference>
<dbReference type="EMBL" id="JARJLG010000027">
    <property type="protein sequence ID" value="KAJ7768712.1"/>
    <property type="molecule type" value="Genomic_DNA"/>
</dbReference>
<feature type="compositionally biased region" description="Basic residues" evidence="1">
    <location>
        <begin position="159"/>
        <end position="170"/>
    </location>
</feature>
<dbReference type="AlphaFoldDB" id="A0AAD7NPD4"/>
<feature type="region of interest" description="Disordered" evidence="1">
    <location>
        <begin position="94"/>
        <end position="327"/>
    </location>
</feature>
<feature type="compositionally biased region" description="Polar residues" evidence="1">
    <location>
        <begin position="237"/>
        <end position="246"/>
    </location>
</feature>
<keyword evidence="3" id="KW-1185">Reference proteome</keyword>
<accession>A0AAD7NPD4</accession>
<proteinExistence type="predicted"/>
<sequence>MGRWTQYDEDAYRLPAGMVRTGYDADTGQYFFSDRSGTTYHGEPGSRYGPMYPGTAAPAPRRVVVDPEKTKTRATLPSMPSAFRSLRRSLTAVRNPWRRDHSSDSDDEGPVMVSRPSTPVSRPGPSIDTPIYARYATLPTSSPPLPPKSVQGASTVSKPSKRTGNARHTRSVTLPSSPPLPPPKPVQGTFTTATASSTRASKAASLIVTPSRSASTSAGRSSWSGRRAASEHVHASRSPNSTSTVIPTDGISKHSSQTATGLAPTSQKIPSKRPASEQTSSSEKTSSSSASAASRPRTSAQLSRSLSITEEAPSTSQTMTMAMAPAT</sequence>
<feature type="compositionally biased region" description="Polar residues" evidence="1">
    <location>
        <begin position="302"/>
        <end position="320"/>
    </location>
</feature>
<feature type="compositionally biased region" description="Pro residues" evidence="1">
    <location>
        <begin position="176"/>
        <end position="185"/>
    </location>
</feature>
<evidence type="ECO:0000256" key="1">
    <source>
        <dbReference type="SAM" id="MobiDB-lite"/>
    </source>
</evidence>
<name>A0AAD7NPD4_9AGAR</name>
<comment type="caution">
    <text evidence="2">The sequence shown here is derived from an EMBL/GenBank/DDBJ whole genome shotgun (WGS) entry which is preliminary data.</text>
</comment>
<protein>
    <submittedName>
        <fullName evidence="2">Uncharacterized protein</fullName>
    </submittedName>
</protein>
<feature type="compositionally biased region" description="Low complexity" evidence="1">
    <location>
        <begin position="189"/>
        <end position="227"/>
    </location>
</feature>
<feature type="compositionally biased region" description="Low complexity" evidence="1">
    <location>
        <begin position="276"/>
        <end position="301"/>
    </location>
</feature>
<evidence type="ECO:0000313" key="2">
    <source>
        <dbReference type="EMBL" id="KAJ7768712.1"/>
    </source>
</evidence>